<evidence type="ECO:0000313" key="4">
    <source>
        <dbReference type="EMBL" id="CAA7057207.1"/>
    </source>
</evidence>
<proteinExistence type="predicted"/>
<feature type="compositionally biased region" description="Polar residues" evidence="1">
    <location>
        <begin position="133"/>
        <end position="145"/>
    </location>
</feature>
<evidence type="ECO:0000313" key="5">
    <source>
        <dbReference type="Proteomes" id="UP000467841"/>
    </source>
</evidence>
<evidence type="ECO:0000256" key="1">
    <source>
        <dbReference type="SAM" id="MobiDB-lite"/>
    </source>
</evidence>
<feature type="region of interest" description="Disordered" evidence="1">
    <location>
        <begin position="1"/>
        <end position="37"/>
    </location>
</feature>
<accession>A0A6D2KV28</accession>
<dbReference type="EMBL" id="CACVBM020001517">
    <property type="protein sequence ID" value="CAA7052943.1"/>
    <property type="molecule type" value="Genomic_DNA"/>
</dbReference>
<protein>
    <submittedName>
        <fullName evidence="3">Uncharacterized protein</fullName>
    </submittedName>
</protein>
<feature type="region of interest" description="Disordered" evidence="1">
    <location>
        <begin position="131"/>
        <end position="156"/>
    </location>
</feature>
<organism evidence="3 5">
    <name type="scientific">Microthlaspi erraticum</name>
    <dbReference type="NCBI Taxonomy" id="1685480"/>
    <lineage>
        <taxon>Eukaryota</taxon>
        <taxon>Viridiplantae</taxon>
        <taxon>Streptophyta</taxon>
        <taxon>Embryophyta</taxon>
        <taxon>Tracheophyta</taxon>
        <taxon>Spermatophyta</taxon>
        <taxon>Magnoliopsida</taxon>
        <taxon>eudicotyledons</taxon>
        <taxon>Gunneridae</taxon>
        <taxon>Pentapetalae</taxon>
        <taxon>rosids</taxon>
        <taxon>malvids</taxon>
        <taxon>Brassicales</taxon>
        <taxon>Brassicaceae</taxon>
        <taxon>Coluteocarpeae</taxon>
        <taxon>Microthlaspi</taxon>
    </lineage>
</organism>
<dbReference type="Proteomes" id="UP000467841">
    <property type="component" value="Unassembled WGS sequence"/>
</dbReference>
<evidence type="ECO:0000313" key="2">
    <source>
        <dbReference type="EMBL" id="CAA7037958.1"/>
    </source>
</evidence>
<reference evidence="3 5" key="1">
    <citation type="submission" date="2020-01" db="EMBL/GenBank/DDBJ databases">
        <authorList>
            <person name="Mishra B."/>
        </authorList>
    </citation>
    <scope>NUCLEOTIDE SEQUENCE [LARGE SCALE GENOMIC DNA]</scope>
</reference>
<evidence type="ECO:0000313" key="3">
    <source>
        <dbReference type="EMBL" id="CAA7052943.1"/>
    </source>
</evidence>
<keyword evidence="5" id="KW-1185">Reference proteome</keyword>
<dbReference type="AlphaFoldDB" id="A0A6D2KV28"/>
<dbReference type="EMBL" id="CACVBM020001185">
    <property type="protein sequence ID" value="CAA7037958.1"/>
    <property type="molecule type" value="Genomic_DNA"/>
</dbReference>
<name>A0A6D2KV28_9BRAS</name>
<gene>
    <name evidence="2" type="ORF">MERR_LOCUS25193</name>
    <name evidence="3" type="ORF">MERR_LOCUS40178</name>
    <name evidence="4" type="ORF">MERR_LOCUS44443</name>
</gene>
<sequence length="169" mass="18539">MSSYPMTASTSRSPATVSTSSSQATTLTSSFPSNDPNIKLPSDDLSVEFPNNELRMALSFFGGYVDNLSRDDLLVLPIAADKAFSHAGLRYYLCRAQTPNAIRRCRSTLSSTRRTTGGQLLMVGLCQTLIKGPTQTTPRPNSTPKGQRKKTKDEGRRLSHITIRLLEMP</sequence>
<feature type="compositionally biased region" description="Low complexity" evidence="1">
    <location>
        <begin position="7"/>
        <end position="30"/>
    </location>
</feature>
<dbReference type="EMBL" id="CACVBM020001673">
    <property type="protein sequence ID" value="CAA7057207.1"/>
    <property type="molecule type" value="Genomic_DNA"/>
</dbReference>